<dbReference type="AlphaFoldDB" id="G9XNJ4"/>
<evidence type="ECO:0000313" key="2">
    <source>
        <dbReference type="Proteomes" id="UP000004416"/>
    </source>
</evidence>
<dbReference type="HOGENOM" id="CLU_3134871_0_0_9"/>
<evidence type="ECO:0000313" key="1">
    <source>
        <dbReference type="EMBL" id="EHL06772.1"/>
    </source>
</evidence>
<gene>
    <name evidence="1" type="ORF">HMPREF0322_02536</name>
</gene>
<dbReference type="PATRIC" id="fig|537010.4.peg.2379"/>
<sequence length="49" mass="5711">MYLYISALLHDVYRSRKQALFLFHFTYEELLKNEVNGQALKGCGEKGSQ</sequence>
<protein>
    <submittedName>
        <fullName evidence="1">Uncharacterized protein</fullName>
    </submittedName>
</protein>
<name>G9XNJ4_DESHA</name>
<reference evidence="1 2" key="1">
    <citation type="submission" date="2011-08" db="EMBL/GenBank/DDBJ databases">
        <authorList>
            <person name="Weinstock G."/>
            <person name="Sodergren E."/>
            <person name="Clifton S."/>
            <person name="Fulton L."/>
            <person name="Fulton B."/>
            <person name="Courtney L."/>
            <person name="Fronick C."/>
            <person name="Harrison M."/>
            <person name="Strong C."/>
            <person name="Farmer C."/>
            <person name="Delahaunty K."/>
            <person name="Markovic C."/>
            <person name="Hall O."/>
            <person name="Minx P."/>
            <person name="Tomlinson C."/>
            <person name="Mitreva M."/>
            <person name="Hou S."/>
            <person name="Chen J."/>
            <person name="Wollam A."/>
            <person name="Pepin K.H."/>
            <person name="Johnson M."/>
            <person name="Bhonagiri V."/>
            <person name="Zhang X."/>
            <person name="Suruliraj S."/>
            <person name="Warren W."/>
            <person name="Chinwalla A."/>
            <person name="Mardis E.R."/>
            <person name="Wilson R.K."/>
        </authorList>
    </citation>
    <scope>NUCLEOTIDE SEQUENCE [LARGE SCALE GENOMIC DNA]</scope>
    <source>
        <strain evidence="1 2">DP7</strain>
    </source>
</reference>
<dbReference type="EMBL" id="AFZX01000066">
    <property type="protein sequence ID" value="EHL06772.1"/>
    <property type="molecule type" value="Genomic_DNA"/>
</dbReference>
<dbReference type="Proteomes" id="UP000004416">
    <property type="component" value="Unassembled WGS sequence"/>
</dbReference>
<comment type="caution">
    <text evidence="1">The sequence shown here is derived from an EMBL/GenBank/DDBJ whole genome shotgun (WGS) entry which is preliminary data.</text>
</comment>
<accession>G9XNJ4</accession>
<organism evidence="1 2">
    <name type="scientific">Desulfitobacterium hafniense DP7</name>
    <dbReference type="NCBI Taxonomy" id="537010"/>
    <lineage>
        <taxon>Bacteria</taxon>
        <taxon>Bacillati</taxon>
        <taxon>Bacillota</taxon>
        <taxon>Clostridia</taxon>
        <taxon>Eubacteriales</taxon>
        <taxon>Desulfitobacteriaceae</taxon>
        <taxon>Desulfitobacterium</taxon>
    </lineage>
</organism>
<proteinExistence type="predicted"/>